<dbReference type="GO" id="GO:0008137">
    <property type="term" value="F:NADH dehydrogenase (ubiquinone) activity"/>
    <property type="evidence" value="ECO:0007669"/>
    <property type="project" value="InterPro"/>
</dbReference>
<dbReference type="STRING" id="392015.SAMN05421543_105153"/>
<keyword evidence="3 6" id="KW-0812">Transmembrane</keyword>
<feature type="transmembrane region" description="Helical" evidence="7">
    <location>
        <begin position="435"/>
        <end position="457"/>
    </location>
</feature>
<feature type="transmembrane region" description="Helical" evidence="7">
    <location>
        <begin position="332"/>
        <end position="353"/>
    </location>
</feature>
<dbReference type="NCBIfam" id="TIGR01972">
    <property type="entry name" value="NDH_I_M"/>
    <property type="match status" value="1"/>
</dbReference>
<evidence type="ECO:0000256" key="2">
    <source>
        <dbReference type="ARBA" id="ARBA00009025"/>
    </source>
</evidence>
<dbReference type="PRINTS" id="PR01437">
    <property type="entry name" value="NUOXDRDTASE4"/>
</dbReference>
<evidence type="ECO:0000256" key="4">
    <source>
        <dbReference type="ARBA" id="ARBA00022989"/>
    </source>
</evidence>
<protein>
    <submittedName>
        <fullName evidence="9">NADH-quinone oxidoreductase subunit M</fullName>
    </submittedName>
</protein>
<dbReference type="InterPro" id="IPR001750">
    <property type="entry name" value="ND/Mrp_TM"/>
</dbReference>
<feature type="transmembrane region" description="Helical" evidence="7">
    <location>
        <begin position="89"/>
        <end position="108"/>
    </location>
</feature>
<feature type="transmembrane region" description="Helical" evidence="7">
    <location>
        <begin position="141"/>
        <end position="160"/>
    </location>
</feature>
<feature type="transmembrane region" description="Helical" evidence="7">
    <location>
        <begin position="401"/>
        <end position="423"/>
    </location>
</feature>
<keyword evidence="4 7" id="KW-1133">Transmembrane helix</keyword>
<feature type="transmembrane region" description="Helical" evidence="7">
    <location>
        <begin position="31"/>
        <end position="51"/>
    </location>
</feature>
<name>A0A1I7HXF1_9BACL</name>
<evidence type="ECO:0000256" key="5">
    <source>
        <dbReference type="ARBA" id="ARBA00023136"/>
    </source>
</evidence>
<sequence length="517" mass="54752">MGLVFWIVLAPLIAAVLILVVPGLRAGAHRALGLLGSAAALVLALAAWGRFQYATSAYQEVSRLHWFTLPALWQQSDLSIGLSFGVDGLSLPLVLLAAFISLLAGVAAPRTLQRTRLYYFWMELATAGILGVFTAMDLFTFLLALELSLFAAFFLIHLFGEAGSRKAAFKFLLYRGLASVLFLAALVGLAYGAAGGFGTTQPDTQGIINGAGALTFDIPTLTDTLHKASEAFFTPHARSVLFLILLLGVLVEEAFVPFHTWLPTTHEFSDTTTNMLIGGVLTKTGAYALLRFGVGLLPGEVRHWGVLIAVLGVINILYGAFAAWAQKDWRRLIAFGSISHMGLVLLGVAALNAAGLQGAMFMMVSSGLLTALLFFLTGAIKERTQTALIPSLGGLSRPMPMLSGFLLVAALGSLGLPLTSGFVSEIQAFIGGFGTYPAISFVGVIGIILSAVYLLYAMEKTTFGPARQSYTGLADATPREYVPTVVLTALVLLIGVYPSVIGDLFGLSVQALLRIGG</sequence>
<dbReference type="RefSeq" id="WP_074950704.1">
    <property type="nucleotide sequence ID" value="NZ_FPBV01000005.1"/>
</dbReference>
<gene>
    <name evidence="9" type="ORF">SAMN05421543_105153</name>
</gene>
<feature type="transmembrane region" description="Helical" evidence="7">
    <location>
        <begin position="274"/>
        <end position="292"/>
    </location>
</feature>
<dbReference type="InterPro" id="IPR003918">
    <property type="entry name" value="NADH_UbQ_OxRdtase"/>
</dbReference>
<keyword evidence="5 7" id="KW-0472">Membrane</keyword>
<feature type="transmembrane region" description="Helical" evidence="7">
    <location>
        <begin position="6"/>
        <end position="24"/>
    </location>
</feature>
<comment type="similarity">
    <text evidence="2">Belongs to the complex I subunit 4 family.</text>
</comment>
<dbReference type="PANTHER" id="PTHR43507:SF1">
    <property type="entry name" value="NADH-UBIQUINONE OXIDOREDUCTASE CHAIN 4"/>
    <property type="match status" value="1"/>
</dbReference>
<reference evidence="10" key="1">
    <citation type="submission" date="2016-10" db="EMBL/GenBank/DDBJ databases">
        <authorList>
            <person name="Varghese N."/>
        </authorList>
    </citation>
    <scope>NUCLEOTIDE SEQUENCE [LARGE SCALE GENOMIC DNA]</scope>
    <source>
        <strain evidence="10">DSM 17980</strain>
    </source>
</reference>
<keyword evidence="10" id="KW-1185">Reference proteome</keyword>
<comment type="subcellular location">
    <subcellularLocation>
        <location evidence="1">Cell membrane</location>
        <topology evidence="1">Multi-pass membrane protein</topology>
    </subcellularLocation>
    <subcellularLocation>
        <location evidence="6">Membrane</location>
        <topology evidence="6">Multi-pass membrane protein</topology>
    </subcellularLocation>
</comment>
<feature type="transmembrane region" description="Helical" evidence="7">
    <location>
        <begin position="481"/>
        <end position="500"/>
    </location>
</feature>
<evidence type="ECO:0000313" key="10">
    <source>
        <dbReference type="Proteomes" id="UP000183508"/>
    </source>
</evidence>
<proteinExistence type="inferred from homology"/>
<dbReference type="eggNOG" id="COG1008">
    <property type="taxonomic scope" value="Bacteria"/>
</dbReference>
<evidence type="ECO:0000256" key="3">
    <source>
        <dbReference type="ARBA" id="ARBA00022692"/>
    </source>
</evidence>
<feature type="transmembrane region" description="Helical" evidence="7">
    <location>
        <begin position="359"/>
        <end position="380"/>
    </location>
</feature>
<evidence type="ECO:0000256" key="7">
    <source>
        <dbReference type="SAM" id="Phobius"/>
    </source>
</evidence>
<evidence type="ECO:0000259" key="8">
    <source>
        <dbReference type="Pfam" id="PF00361"/>
    </source>
</evidence>
<feature type="domain" description="NADH:quinone oxidoreductase/Mrp antiporter transmembrane" evidence="8">
    <location>
        <begin position="135"/>
        <end position="446"/>
    </location>
</feature>
<evidence type="ECO:0000313" key="9">
    <source>
        <dbReference type="EMBL" id="SFU65327.1"/>
    </source>
</evidence>
<evidence type="ECO:0000256" key="1">
    <source>
        <dbReference type="ARBA" id="ARBA00004651"/>
    </source>
</evidence>
<dbReference type="InterPro" id="IPR010227">
    <property type="entry name" value="NADH_Q_OxRdtase_chainM/4"/>
</dbReference>
<dbReference type="GO" id="GO:0005886">
    <property type="term" value="C:plasma membrane"/>
    <property type="evidence" value="ECO:0007669"/>
    <property type="project" value="UniProtKB-SubCell"/>
</dbReference>
<feature type="transmembrane region" description="Helical" evidence="7">
    <location>
        <begin position="172"/>
        <end position="194"/>
    </location>
</feature>
<evidence type="ECO:0000256" key="6">
    <source>
        <dbReference type="RuleBase" id="RU000320"/>
    </source>
</evidence>
<dbReference type="GO" id="GO:0003954">
    <property type="term" value="F:NADH dehydrogenase activity"/>
    <property type="evidence" value="ECO:0007669"/>
    <property type="project" value="TreeGrafter"/>
</dbReference>
<dbReference type="GO" id="GO:0042773">
    <property type="term" value="P:ATP synthesis coupled electron transport"/>
    <property type="evidence" value="ECO:0007669"/>
    <property type="project" value="InterPro"/>
</dbReference>
<dbReference type="AlphaFoldDB" id="A0A1I7HXF1"/>
<feature type="transmembrane region" description="Helical" evidence="7">
    <location>
        <begin position="240"/>
        <end position="262"/>
    </location>
</feature>
<dbReference type="EMBL" id="FPBV01000005">
    <property type="protein sequence ID" value="SFU65327.1"/>
    <property type="molecule type" value="Genomic_DNA"/>
</dbReference>
<dbReference type="Pfam" id="PF00361">
    <property type="entry name" value="Proton_antipo_M"/>
    <property type="match status" value="1"/>
</dbReference>
<dbReference type="PANTHER" id="PTHR43507">
    <property type="entry name" value="NADH-UBIQUINONE OXIDOREDUCTASE CHAIN 4"/>
    <property type="match status" value="1"/>
</dbReference>
<dbReference type="GO" id="GO:0048039">
    <property type="term" value="F:ubiquinone binding"/>
    <property type="evidence" value="ECO:0007669"/>
    <property type="project" value="TreeGrafter"/>
</dbReference>
<dbReference type="GO" id="GO:0015990">
    <property type="term" value="P:electron transport coupled proton transport"/>
    <property type="evidence" value="ECO:0007669"/>
    <property type="project" value="TreeGrafter"/>
</dbReference>
<dbReference type="Proteomes" id="UP000183508">
    <property type="component" value="Unassembled WGS sequence"/>
</dbReference>
<feature type="transmembrane region" description="Helical" evidence="7">
    <location>
        <begin position="304"/>
        <end position="325"/>
    </location>
</feature>
<feature type="transmembrane region" description="Helical" evidence="7">
    <location>
        <begin position="117"/>
        <end position="135"/>
    </location>
</feature>
<organism evidence="9 10">
    <name type="scientific">Alicyclobacillus macrosporangiidus</name>
    <dbReference type="NCBI Taxonomy" id="392015"/>
    <lineage>
        <taxon>Bacteria</taxon>
        <taxon>Bacillati</taxon>
        <taxon>Bacillota</taxon>
        <taxon>Bacilli</taxon>
        <taxon>Bacillales</taxon>
        <taxon>Alicyclobacillaceae</taxon>
        <taxon>Alicyclobacillus</taxon>
    </lineage>
</organism>
<accession>A0A1I7HXF1</accession>